<evidence type="ECO:0000256" key="7">
    <source>
        <dbReference type="ARBA" id="ARBA00023235"/>
    </source>
</evidence>
<gene>
    <name evidence="9" type="ORF">OIN59_17715</name>
</gene>
<dbReference type="Pfam" id="PF13378">
    <property type="entry name" value="MR_MLE_C"/>
    <property type="match status" value="1"/>
</dbReference>
<accession>A0ABT5S002</accession>
<comment type="similarity">
    <text evidence="3">Belongs to the mandelate racemase/muconate lactonizing enzyme family.</text>
</comment>
<dbReference type="Proteomes" id="UP001148932">
    <property type="component" value="Unassembled WGS sequence"/>
</dbReference>
<keyword evidence="7" id="KW-0413">Isomerase</keyword>
<evidence type="ECO:0000256" key="3">
    <source>
        <dbReference type="ARBA" id="ARBA00008031"/>
    </source>
</evidence>
<dbReference type="InterPro" id="IPR018110">
    <property type="entry name" value="Mandel_Rmase/mucon_lact_enz_CS"/>
</dbReference>
<dbReference type="PANTHER" id="PTHR48073">
    <property type="entry name" value="O-SUCCINYLBENZOATE SYNTHASE-RELATED"/>
    <property type="match status" value="1"/>
</dbReference>
<dbReference type="SFLD" id="SFLDF00009">
    <property type="entry name" value="o-succinylbenzoate_synthase"/>
    <property type="match status" value="1"/>
</dbReference>
<evidence type="ECO:0000256" key="2">
    <source>
        <dbReference type="ARBA" id="ARBA00005211"/>
    </source>
</evidence>
<dbReference type="SMART" id="SM00922">
    <property type="entry name" value="MR_MLE"/>
    <property type="match status" value="1"/>
</dbReference>
<sequence length="369" mass="39584">MKIESIQAIIVDLPIARPHKLAMATLNRHSLLVVRMETDLGIEGLGELSVIPHYSEESITAAKAVIDDVLAPGLIGQDPRRIENALLKMDRLIKGNYYSKAALEMACVDITAKALGVPASALFGGRTQERLQMLWVLANGQVDLDVAEALQKLNQRTHRLFLVKVGSGDVRENVARAIAVKAALGEDAAVRVDANQAWDEATAGWAIGELQAGGIEVVEQPVHRANVAAMQRLTATYTLPIMADEAVVTIEDALAFSSSHACDALSLKVSKHGGMTRTKEVSHIASAAGITLFGGTMLEGRIGTSACAQLFSTLPSLPWGCQLFGPQLLSDDVARVDLRYEDYALVPPSDPGLGAELDLEKLAFYRRSA</sequence>
<evidence type="ECO:0000256" key="5">
    <source>
        <dbReference type="ARBA" id="ARBA00022797"/>
    </source>
</evidence>
<comment type="pathway">
    <text evidence="2">Aromatic compound metabolism.</text>
</comment>
<dbReference type="InterPro" id="IPR029065">
    <property type="entry name" value="Enolase_C-like"/>
</dbReference>
<comment type="caution">
    <text evidence="9">The sequence shown here is derived from an EMBL/GenBank/DDBJ whole genome shotgun (WGS) entry which is preliminary data.</text>
</comment>
<reference evidence="9" key="1">
    <citation type="submission" date="2022-10" db="EMBL/GenBank/DDBJ databases">
        <title>Description of microaerobic benzene degrading bacteria.</title>
        <authorList>
            <person name="Bedics A."/>
            <person name="Tancsics A."/>
            <person name="Banerjee S."/>
        </authorList>
    </citation>
    <scope>NUCLEOTIDE SEQUENCE</scope>
    <source>
        <strain evidence="9">D2M1</strain>
    </source>
</reference>
<keyword evidence="6" id="KW-0464">Manganese</keyword>
<protein>
    <submittedName>
        <fullName evidence="9">Muconate/chloromuconate family cycloisomerase</fullName>
    </submittedName>
</protein>
<name>A0ABT5S002_9BURK</name>
<dbReference type="EMBL" id="JAPCKI010000011">
    <property type="protein sequence ID" value="MDD2179279.1"/>
    <property type="molecule type" value="Genomic_DNA"/>
</dbReference>
<evidence type="ECO:0000256" key="1">
    <source>
        <dbReference type="ARBA" id="ARBA00001936"/>
    </source>
</evidence>
<proteinExistence type="inferred from homology"/>
<dbReference type="InterPro" id="IPR013370">
    <property type="entry name" value="Chloromuconate_cycloisomerase"/>
</dbReference>
<dbReference type="RefSeq" id="WP_274112383.1">
    <property type="nucleotide sequence ID" value="NZ_JAPCKI010000011.1"/>
</dbReference>
<evidence type="ECO:0000313" key="10">
    <source>
        <dbReference type="Proteomes" id="UP001148932"/>
    </source>
</evidence>
<evidence type="ECO:0000259" key="8">
    <source>
        <dbReference type="SMART" id="SM00922"/>
    </source>
</evidence>
<dbReference type="PANTHER" id="PTHR48073:SF2">
    <property type="entry name" value="O-SUCCINYLBENZOATE SYNTHASE"/>
    <property type="match status" value="1"/>
</dbReference>
<dbReference type="Gene3D" id="3.20.20.120">
    <property type="entry name" value="Enolase-like C-terminal domain"/>
    <property type="match status" value="1"/>
</dbReference>
<organism evidence="9 10">
    <name type="scientific">Acidovorax benzenivorans</name>
    <dbReference type="NCBI Taxonomy" id="2987520"/>
    <lineage>
        <taxon>Bacteria</taxon>
        <taxon>Pseudomonadati</taxon>
        <taxon>Pseudomonadota</taxon>
        <taxon>Betaproteobacteria</taxon>
        <taxon>Burkholderiales</taxon>
        <taxon>Comamonadaceae</taxon>
        <taxon>Acidovorax</taxon>
    </lineage>
</organism>
<evidence type="ECO:0000256" key="4">
    <source>
        <dbReference type="ARBA" id="ARBA00022723"/>
    </source>
</evidence>
<dbReference type="PROSITE" id="PS00909">
    <property type="entry name" value="MR_MLE_2"/>
    <property type="match status" value="1"/>
</dbReference>
<dbReference type="InterPro" id="IPR029017">
    <property type="entry name" value="Enolase-like_N"/>
</dbReference>
<dbReference type="NCBIfam" id="TIGR02534">
    <property type="entry name" value="mucon_cyclo"/>
    <property type="match status" value="1"/>
</dbReference>
<feature type="domain" description="Mandelate racemase/muconate lactonizing enzyme C-terminal" evidence="8">
    <location>
        <begin position="143"/>
        <end position="240"/>
    </location>
</feature>
<keyword evidence="4" id="KW-0479">Metal-binding</keyword>
<evidence type="ECO:0000313" key="9">
    <source>
        <dbReference type="EMBL" id="MDD2179279.1"/>
    </source>
</evidence>
<dbReference type="Gene3D" id="3.30.390.10">
    <property type="entry name" value="Enolase-like, N-terminal domain"/>
    <property type="match status" value="1"/>
</dbReference>
<dbReference type="InterPro" id="IPR013341">
    <property type="entry name" value="Mandelate_racemase_N_dom"/>
</dbReference>
<dbReference type="SUPFAM" id="SSF54826">
    <property type="entry name" value="Enolase N-terminal domain-like"/>
    <property type="match status" value="1"/>
</dbReference>
<dbReference type="SUPFAM" id="SSF51604">
    <property type="entry name" value="Enolase C-terminal domain-like"/>
    <property type="match status" value="1"/>
</dbReference>
<keyword evidence="5" id="KW-0058">Aromatic hydrocarbons catabolism</keyword>
<dbReference type="InterPro" id="IPR013342">
    <property type="entry name" value="Mandelate_racemase_C"/>
</dbReference>
<dbReference type="Pfam" id="PF02746">
    <property type="entry name" value="MR_MLE_N"/>
    <property type="match status" value="1"/>
</dbReference>
<comment type="cofactor">
    <cofactor evidence="1">
        <name>Mn(2+)</name>
        <dbReference type="ChEBI" id="CHEBI:29035"/>
    </cofactor>
</comment>
<evidence type="ECO:0000256" key="6">
    <source>
        <dbReference type="ARBA" id="ARBA00023211"/>
    </source>
</evidence>
<dbReference type="SFLD" id="SFLDS00001">
    <property type="entry name" value="Enolase"/>
    <property type="match status" value="1"/>
</dbReference>
<dbReference type="InterPro" id="IPR036849">
    <property type="entry name" value="Enolase-like_C_sf"/>
</dbReference>
<keyword evidence="10" id="KW-1185">Reference proteome</keyword>
<dbReference type="SFLD" id="SFLDG00180">
    <property type="entry name" value="muconate_cycloisomerase"/>
    <property type="match status" value="1"/>
</dbReference>